<evidence type="ECO:0000256" key="7">
    <source>
        <dbReference type="ARBA" id="ARBA00022892"/>
    </source>
</evidence>
<evidence type="ECO:0000256" key="11">
    <source>
        <dbReference type="ARBA" id="ARBA00023329"/>
    </source>
</evidence>
<keyword evidence="9 13" id="KW-0333">Golgi apparatus</keyword>
<feature type="region of interest" description="Disordered" evidence="16">
    <location>
        <begin position="914"/>
        <end position="970"/>
    </location>
</feature>
<keyword evidence="3 13" id="KW-0813">Transport</keyword>
<comment type="subunit">
    <text evidence="13">Oligomeric complex that consists of at least the alpha, beta, beta', gamma, delta, epsilon and zeta subunits.</text>
</comment>
<evidence type="ECO:0000256" key="14">
    <source>
        <dbReference type="PROSITE-ProRule" id="PRU00221"/>
    </source>
</evidence>
<dbReference type="FunFam" id="1.25.40.470:FF:000001">
    <property type="entry name" value="Coatomer subunit beta"/>
    <property type="match status" value="1"/>
</dbReference>
<name>A0A2X0PAW7_9BASI</name>
<feature type="repeat" description="WD" evidence="14">
    <location>
        <begin position="131"/>
        <end position="163"/>
    </location>
</feature>
<evidence type="ECO:0000256" key="2">
    <source>
        <dbReference type="ARBA" id="ARBA00010844"/>
    </source>
</evidence>
<dbReference type="GO" id="GO:0000139">
    <property type="term" value="C:Golgi membrane"/>
    <property type="evidence" value="ECO:0007669"/>
    <property type="project" value="UniProtKB-SubCell"/>
</dbReference>
<evidence type="ECO:0000256" key="15">
    <source>
        <dbReference type="SAM" id="Coils"/>
    </source>
</evidence>
<evidence type="ECO:0000259" key="18">
    <source>
        <dbReference type="Pfam" id="PF23953"/>
    </source>
</evidence>
<dbReference type="PANTHER" id="PTHR19876:SF2">
    <property type="entry name" value="COATOMER SUBUNIT BETA"/>
    <property type="match status" value="1"/>
</dbReference>
<comment type="function">
    <text evidence="12 13">The coatomer is a cytosolic protein complex that binds to dilysine motifs and reversibly associates with Golgi non-clathrin-coated vesicles, which further mediate biosynthetic protein transport from the ER, via the Golgi up to the trans Golgi network. Coatomer complex is required for budding from Golgi membranes, and is essential for the retrograde Golgi-to-ER transport of dilysine-tagged proteins.</text>
</comment>
<dbReference type="AlphaFoldDB" id="A0A2X0PAW7"/>
<dbReference type="Proteomes" id="UP000249464">
    <property type="component" value="Unassembled WGS sequence"/>
</dbReference>
<evidence type="ECO:0000256" key="12">
    <source>
        <dbReference type="ARBA" id="ARBA00025536"/>
    </source>
</evidence>
<dbReference type="Gene3D" id="2.130.10.10">
    <property type="entry name" value="YVTN repeat-like/Quinoprotein amine dehydrogenase"/>
    <property type="match status" value="1"/>
</dbReference>
<dbReference type="SUPFAM" id="SSF101898">
    <property type="entry name" value="NHL repeat"/>
    <property type="match status" value="1"/>
</dbReference>
<dbReference type="Pfam" id="PF23953">
    <property type="entry name" value="TPR_COPA_B"/>
    <property type="match status" value="1"/>
</dbReference>
<feature type="coiled-coil region" evidence="15">
    <location>
        <begin position="853"/>
        <end position="887"/>
    </location>
</feature>
<organism evidence="19 20">
    <name type="scientific">Microbotryum silenes-dioicae</name>
    <dbReference type="NCBI Taxonomy" id="796604"/>
    <lineage>
        <taxon>Eukaryota</taxon>
        <taxon>Fungi</taxon>
        <taxon>Dikarya</taxon>
        <taxon>Basidiomycota</taxon>
        <taxon>Pucciniomycotina</taxon>
        <taxon>Microbotryomycetes</taxon>
        <taxon>Microbotryales</taxon>
        <taxon>Microbotryaceae</taxon>
        <taxon>Microbotryum</taxon>
    </lineage>
</organism>
<dbReference type="GO" id="GO:0006886">
    <property type="term" value="P:intracellular protein transport"/>
    <property type="evidence" value="ECO:0007669"/>
    <property type="project" value="UniProtKB-UniRule"/>
</dbReference>
<evidence type="ECO:0000256" key="4">
    <source>
        <dbReference type="ARBA" id="ARBA00022490"/>
    </source>
</evidence>
<feature type="repeat" description="WD" evidence="14">
    <location>
        <begin position="228"/>
        <end position="271"/>
    </location>
</feature>
<dbReference type="InterPro" id="IPR036322">
    <property type="entry name" value="WD40_repeat_dom_sf"/>
</dbReference>
<evidence type="ECO:0000256" key="3">
    <source>
        <dbReference type="ARBA" id="ARBA00022448"/>
    </source>
</evidence>
<evidence type="ECO:0000256" key="13">
    <source>
        <dbReference type="PIRNR" id="PIRNR005567"/>
    </source>
</evidence>
<dbReference type="STRING" id="796604.A0A2X0PAW7"/>
<evidence type="ECO:0000313" key="19">
    <source>
        <dbReference type="EMBL" id="SGY67671.1"/>
    </source>
</evidence>
<dbReference type="GO" id="GO:0005198">
    <property type="term" value="F:structural molecule activity"/>
    <property type="evidence" value="ECO:0007669"/>
    <property type="project" value="UniProtKB-UniRule"/>
</dbReference>
<dbReference type="EMBL" id="FQNC01000046">
    <property type="protein sequence ID" value="SGY67671.1"/>
    <property type="molecule type" value="Genomic_DNA"/>
</dbReference>
<dbReference type="FunFam" id="2.130.10.10:FF:000016">
    <property type="entry name" value="Coatomer alpha subunit, putative"/>
    <property type="match status" value="1"/>
</dbReference>
<dbReference type="SUPFAM" id="SSF50978">
    <property type="entry name" value="WD40 repeat-like"/>
    <property type="match status" value="1"/>
</dbReference>
<dbReference type="CDD" id="cd00200">
    <property type="entry name" value="WD40"/>
    <property type="match status" value="1"/>
</dbReference>
<dbReference type="InterPro" id="IPR006692">
    <property type="entry name" value="Beta-prop_COPA/B_2nd"/>
</dbReference>
<dbReference type="InterPro" id="IPR016453">
    <property type="entry name" value="COPB2"/>
</dbReference>
<dbReference type="PRINTS" id="PR00320">
    <property type="entry name" value="GPROTEINBRPT"/>
</dbReference>
<dbReference type="InterPro" id="IPR056176">
    <property type="entry name" value="TPR_COPA_B"/>
</dbReference>
<comment type="subcellular location">
    <subcellularLocation>
        <location evidence="1 13">Cytoplasmic vesicle</location>
        <location evidence="1 13">COPI-coated vesicle membrane</location>
        <topology evidence="1 13">Peripheral membrane protein</topology>
        <orientation evidence="1 13">Cytoplasmic side</orientation>
    </subcellularLocation>
    <subcellularLocation>
        <location evidence="13">Golgi apparatus membrane</location>
        <topology evidence="13">Peripheral membrane protein</topology>
        <orientation evidence="13">Cytoplasmic side</orientation>
    </subcellularLocation>
    <text evidence="13">The coatomer is cytoplasmic or polymerized on the cytoplasmic side of the Golgi, as well as on the vesicles/buds originating from it.</text>
</comment>
<feature type="repeat" description="WD" evidence="14">
    <location>
        <begin position="185"/>
        <end position="227"/>
    </location>
</feature>
<dbReference type="GO" id="GO:0006891">
    <property type="term" value="P:intra-Golgi vesicle-mediated transport"/>
    <property type="evidence" value="ECO:0007669"/>
    <property type="project" value="TreeGrafter"/>
</dbReference>
<evidence type="ECO:0000256" key="6">
    <source>
        <dbReference type="ARBA" id="ARBA00022737"/>
    </source>
</evidence>
<reference evidence="19 20" key="1">
    <citation type="submission" date="2016-11" db="EMBL/GenBank/DDBJ databases">
        <authorList>
            <person name="Jaros S."/>
            <person name="Januszkiewicz K."/>
            <person name="Wedrychowicz H."/>
        </authorList>
    </citation>
    <scope>NUCLEOTIDE SEQUENCE [LARGE SCALE GENOMIC DNA]</scope>
</reference>
<evidence type="ECO:0000313" key="20">
    <source>
        <dbReference type="Proteomes" id="UP000249464"/>
    </source>
</evidence>
<evidence type="ECO:0000256" key="5">
    <source>
        <dbReference type="ARBA" id="ARBA00022574"/>
    </source>
</evidence>
<dbReference type="InterPro" id="IPR001680">
    <property type="entry name" value="WD40_rpt"/>
</dbReference>
<feature type="domain" description="COPA/B second beta-propeller" evidence="17">
    <location>
        <begin position="374"/>
        <end position="625"/>
    </location>
</feature>
<accession>A0A2X0PAW7</accession>
<dbReference type="PROSITE" id="PS50082">
    <property type="entry name" value="WD_REPEATS_2"/>
    <property type="match status" value="4"/>
</dbReference>
<dbReference type="InterPro" id="IPR020472">
    <property type="entry name" value="WD40_PAC1"/>
</dbReference>
<dbReference type="Gene3D" id="1.25.40.470">
    <property type="match status" value="1"/>
</dbReference>
<evidence type="ECO:0000256" key="1">
    <source>
        <dbReference type="ARBA" id="ARBA00004347"/>
    </source>
</evidence>
<evidence type="ECO:0000256" key="9">
    <source>
        <dbReference type="ARBA" id="ARBA00023034"/>
    </source>
</evidence>
<keyword evidence="15" id="KW-0175">Coiled coil</keyword>
<dbReference type="SMART" id="SM00320">
    <property type="entry name" value="WD40"/>
    <property type="match status" value="8"/>
</dbReference>
<keyword evidence="8 13" id="KW-0653">Protein transport</keyword>
<dbReference type="PROSITE" id="PS50294">
    <property type="entry name" value="WD_REPEATS_REGION"/>
    <property type="match status" value="4"/>
</dbReference>
<evidence type="ECO:0000256" key="8">
    <source>
        <dbReference type="ARBA" id="ARBA00022927"/>
    </source>
</evidence>
<dbReference type="GO" id="GO:0030126">
    <property type="term" value="C:COPI vesicle coat"/>
    <property type="evidence" value="ECO:0007669"/>
    <property type="project" value="TreeGrafter"/>
</dbReference>
<feature type="repeat" description="WD" evidence="14">
    <location>
        <begin position="272"/>
        <end position="313"/>
    </location>
</feature>
<evidence type="ECO:0000259" key="17">
    <source>
        <dbReference type="Pfam" id="PF04053"/>
    </source>
</evidence>
<proteinExistence type="inferred from homology"/>
<gene>
    <name evidence="19" type="primary">BQ5605_C004g02796</name>
    <name evidence="19" type="ORF">BQ5605_C004G02796</name>
</gene>
<keyword evidence="10 13" id="KW-0472">Membrane</keyword>
<protein>
    <recommendedName>
        <fullName evidence="13">Coatomer subunit beta'</fullName>
    </recommendedName>
</protein>
<dbReference type="GO" id="GO:0006888">
    <property type="term" value="P:endoplasmic reticulum to Golgi vesicle-mediated transport"/>
    <property type="evidence" value="ECO:0007669"/>
    <property type="project" value="TreeGrafter"/>
</dbReference>
<keyword evidence="4 13" id="KW-0963">Cytoplasm</keyword>
<keyword evidence="5 14" id="KW-0853">WD repeat</keyword>
<keyword evidence="20" id="KW-1185">Reference proteome</keyword>
<dbReference type="InterPro" id="IPR050844">
    <property type="entry name" value="Coatomer_complex_subunit"/>
</dbReference>
<keyword evidence="11 13" id="KW-0968">Cytoplasmic vesicle</keyword>
<feature type="domain" description="COPA/B TPR" evidence="18">
    <location>
        <begin position="642"/>
        <end position="825"/>
    </location>
</feature>
<sequence>MLLEINRKLLARSDRVKSLDIHPTEPWLIAGLYTGNVIIYHIDTGVRQSPPAVCIVNAADPLPPALISLVRTHAATSPRCSLQVVIKTFEVTEVPVRCVRFIARRNWFICGSDDFHLRVFNYNTGEKVTALEAHPDYIRCLAVHPTQSLVLTGSDDMTIKLWDWEKGWKCIQVSPRVHTDRSTTFSGHTHYIMNLSFNPKDANTFASACLDRTVKVWSLGSAAANFTLDAHEKGVNYVEYYHGGDKPYLVTTGDDRQIKIWDYLSKSCIQTLEGHSSNVSFAIFHPSLPILISGSEDGTVKIWHSSTYRLENTLDYGLERAWCIAYSKKGNDVAFGFDEGAVVVKLGREEPSISMDGAGKVVFTRNAEVLTATMQSAVDDNVPDGQQLAVAPRELGNTEVYAQSLQHSPNGRFVTVCGDGEYIIYTALAWRNKSFGPGIGFAWALDSNTYAVREANSKIKVFRNFKERPNLVNVGYTTDGIYGGTLLGVKGMGFVVFYDWDSGAIVRRIEVDVRNVYWSGTGNFVAIAGTDSFYVLKYDRDAYLNYVESGNELDDEGVEEAFEVEADIADVVRTGKWIGDCFVYTTDANRLNYCVGGQTHTITHFDSQMYLLGYLPSHSRIYLCDKGVNFYAFSLSLSVIEYQTAILRGDLEAASEVLPKVAPGQRNRLARFLETQDLKELALQVSTDPDHKFELAIQLDDLDTALALARTSPHLGSQSKWRTVGDRALASWKIQLAEECFKMANDLSALLLIYTSTGDRQGLSELKELASTSGLNNIAFACALQLSEPSACVDVLLAADRAPEAALFSRTYAPSQTSKAVAQWRNMLEQAKKPKQASAIADPVEHVDEFGGAEVWEMALEREKEDASILEQEIQMVEQEAQGLLVDVGEEGGQLEDEEALMGHEEVGQHGGYAHHADEEGMNGGGYAHHQAEEDEEAGGIGQWSSSNHSSAAAVKPMDNWSEVRESLEE</sequence>
<dbReference type="Pfam" id="PF00400">
    <property type="entry name" value="WD40"/>
    <property type="match status" value="5"/>
</dbReference>
<comment type="similarity">
    <text evidence="2 13">Belongs to the WD repeat COPB2 family.</text>
</comment>
<evidence type="ECO:0000256" key="16">
    <source>
        <dbReference type="SAM" id="MobiDB-lite"/>
    </source>
</evidence>
<evidence type="ECO:0000256" key="10">
    <source>
        <dbReference type="ARBA" id="ARBA00023136"/>
    </source>
</evidence>
<keyword evidence="7 13" id="KW-0931">ER-Golgi transport</keyword>
<keyword evidence="6" id="KW-0677">Repeat</keyword>
<dbReference type="Pfam" id="PF04053">
    <property type="entry name" value="B-prop_COPA_B_2nd"/>
    <property type="match status" value="1"/>
</dbReference>
<dbReference type="CDD" id="cd22947">
    <property type="entry name" value="Coatomer_WDAD_beta-like"/>
    <property type="match status" value="1"/>
</dbReference>
<dbReference type="PANTHER" id="PTHR19876">
    <property type="entry name" value="COATOMER"/>
    <property type="match status" value="1"/>
</dbReference>
<dbReference type="GO" id="GO:0006890">
    <property type="term" value="P:retrograde vesicle-mediated transport, Golgi to endoplasmic reticulum"/>
    <property type="evidence" value="ECO:0007669"/>
    <property type="project" value="TreeGrafter"/>
</dbReference>
<dbReference type="PIRSF" id="PIRSF005567">
    <property type="entry name" value="Coatomer_beta'_subunit"/>
    <property type="match status" value="1"/>
</dbReference>
<dbReference type="InterPro" id="IPR015943">
    <property type="entry name" value="WD40/YVTN_repeat-like_dom_sf"/>
</dbReference>